<feature type="transmembrane region" description="Helical" evidence="8">
    <location>
        <begin position="634"/>
        <end position="657"/>
    </location>
</feature>
<dbReference type="Pfam" id="PF01032">
    <property type="entry name" value="FecCD"/>
    <property type="match status" value="2"/>
</dbReference>
<accession>A0A2N3KWX4</accession>
<protein>
    <submittedName>
        <fullName evidence="9">Fe(3+)-hydroxamate ABC transporter permease FhuB</fullName>
    </submittedName>
</protein>
<reference evidence="9 10" key="1">
    <citation type="submission" date="2017-09" db="EMBL/GenBank/DDBJ databases">
        <title>Biodiversity and function of Thalassospira species in the particle-attached aromatic-hydrocarbon-degrading consortia from the surface seawater of the South China Sea.</title>
        <authorList>
            <person name="Dong C."/>
            <person name="Liu R."/>
            <person name="Shao Z."/>
        </authorList>
    </citation>
    <scope>NUCLEOTIDE SEQUENCE [LARGE SCALE GENOMIC DNA]</scope>
    <source>
        <strain evidence="9 10">CSC1P2</strain>
    </source>
</reference>
<keyword evidence="4" id="KW-1003">Cell membrane</keyword>
<name>A0A2N3KWX4_9PROT</name>
<dbReference type="AlphaFoldDB" id="A0A2N3KWX4"/>
<keyword evidence="5 8" id="KW-0812">Transmembrane</keyword>
<evidence type="ECO:0000256" key="5">
    <source>
        <dbReference type="ARBA" id="ARBA00022692"/>
    </source>
</evidence>
<dbReference type="SUPFAM" id="SSF81345">
    <property type="entry name" value="ABC transporter involved in vitamin B12 uptake, BtuC"/>
    <property type="match status" value="2"/>
</dbReference>
<evidence type="ECO:0000256" key="7">
    <source>
        <dbReference type="ARBA" id="ARBA00023136"/>
    </source>
</evidence>
<evidence type="ECO:0000256" key="2">
    <source>
        <dbReference type="ARBA" id="ARBA00007935"/>
    </source>
</evidence>
<evidence type="ECO:0000256" key="6">
    <source>
        <dbReference type="ARBA" id="ARBA00022989"/>
    </source>
</evidence>
<dbReference type="CDD" id="cd06550">
    <property type="entry name" value="TM_ABC_iron-siderophores_like"/>
    <property type="match status" value="2"/>
</dbReference>
<dbReference type="PANTHER" id="PTHR30472:SF37">
    <property type="entry name" value="FE(3+) DICITRATE TRANSPORT SYSTEM PERMEASE PROTEIN FECD-RELATED"/>
    <property type="match status" value="1"/>
</dbReference>
<dbReference type="OrthoDB" id="9811721at2"/>
<dbReference type="EMBL" id="NWTK01000003">
    <property type="protein sequence ID" value="PKR55028.1"/>
    <property type="molecule type" value="Genomic_DNA"/>
</dbReference>
<dbReference type="GO" id="GO:0022857">
    <property type="term" value="F:transmembrane transporter activity"/>
    <property type="evidence" value="ECO:0007669"/>
    <property type="project" value="InterPro"/>
</dbReference>
<dbReference type="Gene3D" id="1.10.3470.10">
    <property type="entry name" value="ABC transporter involved in vitamin B12 uptake, BtuC"/>
    <property type="match status" value="2"/>
</dbReference>
<feature type="transmembrane region" description="Helical" evidence="8">
    <location>
        <begin position="480"/>
        <end position="498"/>
    </location>
</feature>
<evidence type="ECO:0000256" key="1">
    <source>
        <dbReference type="ARBA" id="ARBA00004651"/>
    </source>
</evidence>
<dbReference type="InterPro" id="IPR037294">
    <property type="entry name" value="ABC_BtuC-like"/>
</dbReference>
<feature type="transmembrane region" description="Helical" evidence="8">
    <location>
        <begin position="54"/>
        <end position="80"/>
    </location>
</feature>
<gene>
    <name evidence="9" type="ORF">COO20_06485</name>
</gene>
<organism evidence="9 10">
    <name type="scientific">Thalassospira marina</name>
    <dbReference type="NCBI Taxonomy" id="2048283"/>
    <lineage>
        <taxon>Bacteria</taxon>
        <taxon>Pseudomonadati</taxon>
        <taxon>Pseudomonadota</taxon>
        <taxon>Alphaproteobacteria</taxon>
        <taxon>Rhodospirillales</taxon>
        <taxon>Thalassospiraceae</taxon>
        <taxon>Thalassospira</taxon>
    </lineage>
</organism>
<evidence type="ECO:0000313" key="10">
    <source>
        <dbReference type="Proteomes" id="UP000233597"/>
    </source>
</evidence>
<feature type="transmembrane region" description="Helical" evidence="8">
    <location>
        <begin position="189"/>
        <end position="211"/>
    </location>
</feature>
<feature type="transmembrane region" description="Helical" evidence="8">
    <location>
        <begin position="121"/>
        <end position="139"/>
    </location>
</feature>
<sequence>MTCNRISLSAGTLLAGLTIGAALLVCINALQLLPVQDWSQILQVQTARTTQASLFAFSFLPRTIMAFLVGGALALSGAILQQTLRNQLAEPSTLGISAGAHLALSAAIIWFPGLLVLGREWVALAGACGAAAAVFALGWRQALSPVTVILAGLMVSLYCGAMAATITLFNHDLLIGLFFWGAGHLDQQNWNQVVFLGPRILIVLLAALVLVRPLNLLGQDDATAKSLGLSVVTMRLLTLGIAILATAFTTSAAGVFGFVGLAGPAIIRALNIRRMTHYLLLSTLAGGILLLITDQLILLLPTTYRLFPTGAATALLGAPLLLYLLPRLKASASPNPQISHIGKRIRHPATMLLLAFLAVLALFSISLMVGKTGDQWQFASSLPVANIMEWRLPRAIGALAAGAILAITGCILQRTTGNPIASPEVLGISSGAIAGVVILMFCVETVTRGMQITAGGIGAILVLLLLITLSRRGGFSGDRLLLAGVALSSVTGLMMAVLMTAQDPRLGQLLSWLSGSTYYLTLPEALLTACFAAIALAISMMTLRWLDMVPLGTTAIFSLGVPIARMRYILFVSTAILTAGATLIIGPLSFVGLMGPHMANMAGFHRARHQIPAAALFGGGILLLADWLGRNLIFPFQIPAGLATNLVGVPFLLWLLARKRAQ</sequence>
<evidence type="ECO:0000256" key="3">
    <source>
        <dbReference type="ARBA" id="ARBA00022448"/>
    </source>
</evidence>
<feature type="transmembrane region" description="Helical" evidence="8">
    <location>
        <begin position="223"/>
        <end position="245"/>
    </location>
</feature>
<dbReference type="GO" id="GO:0005886">
    <property type="term" value="C:plasma membrane"/>
    <property type="evidence" value="ECO:0007669"/>
    <property type="project" value="UniProtKB-SubCell"/>
</dbReference>
<feature type="transmembrane region" description="Helical" evidence="8">
    <location>
        <begin position="146"/>
        <end position="169"/>
    </location>
</feature>
<dbReference type="NCBIfam" id="NF007866">
    <property type="entry name" value="PRK10577.1-2"/>
    <property type="match status" value="1"/>
</dbReference>
<feature type="transmembrane region" description="Helical" evidence="8">
    <location>
        <begin position="449"/>
        <end position="468"/>
    </location>
</feature>
<keyword evidence="3" id="KW-0813">Transport</keyword>
<feature type="transmembrane region" description="Helical" evidence="8">
    <location>
        <begin position="251"/>
        <end position="271"/>
    </location>
</feature>
<evidence type="ECO:0000256" key="8">
    <source>
        <dbReference type="SAM" id="Phobius"/>
    </source>
</evidence>
<dbReference type="RefSeq" id="WP_101264871.1">
    <property type="nucleotide sequence ID" value="NZ_NWTK01000003.1"/>
</dbReference>
<feature type="transmembrane region" description="Helical" evidence="8">
    <location>
        <begin position="12"/>
        <end position="34"/>
    </location>
</feature>
<feature type="transmembrane region" description="Helical" evidence="8">
    <location>
        <begin position="518"/>
        <end position="538"/>
    </location>
</feature>
<feature type="transmembrane region" description="Helical" evidence="8">
    <location>
        <begin position="92"/>
        <end position="115"/>
    </location>
</feature>
<evidence type="ECO:0000256" key="4">
    <source>
        <dbReference type="ARBA" id="ARBA00022475"/>
    </source>
</evidence>
<feature type="transmembrane region" description="Helical" evidence="8">
    <location>
        <begin position="569"/>
        <end position="591"/>
    </location>
</feature>
<feature type="transmembrane region" description="Helical" evidence="8">
    <location>
        <begin position="424"/>
        <end position="443"/>
    </location>
</feature>
<keyword evidence="6 8" id="KW-1133">Transmembrane helix</keyword>
<dbReference type="InterPro" id="IPR000522">
    <property type="entry name" value="ABC_transptr_permease_BtuC"/>
</dbReference>
<evidence type="ECO:0000313" key="9">
    <source>
        <dbReference type="EMBL" id="PKR55028.1"/>
    </source>
</evidence>
<feature type="transmembrane region" description="Helical" evidence="8">
    <location>
        <begin position="306"/>
        <end position="328"/>
    </location>
</feature>
<comment type="caution">
    <text evidence="9">The sequence shown here is derived from an EMBL/GenBank/DDBJ whole genome shotgun (WGS) entry which is preliminary data.</text>
</comment>
<comment type="similarity">
    <text evidence="2">Belongs to the binding-protein-dependent transport system permease family. FecCD subfamily.</text>
</comment>
<feature type="transmembrane region" description="Helical" evidence="8">
    <location>
        <begin position="349"/>
        <end position="370"/>
    </location>
</feature>
<dbReference type="GO" id="GO:0033214">
    <property type="term" value="P:siderophore-iron import into cell"/>
    <property type="evidence" value="ECO:0007669"/>
    <property type="project" value="TreeGrafter"/>
</dbReference>
<dbReference type="Proteomes" id="UP000233597">
    <property type="component" value="Unassembled WGS sequence"/>
</dbReference>
<comment type="subcellular location">
    <subcellularLocation>
        <location evidence="1">Cell membrane</location>
        <topology evidence="1">Multi-pass membrane protein</topology>
    </subcellularLocation>
</comment>
<keyword evidence="7 8" id="KW-0472">Membrane</keyword>
<feature type="transmembrane region" description="Helical" evidence="8">
    <location>
        <begin position="390"/>
        <end position="412"/>
    </location>
</feature>
<dbReference type="PANTHER" id="PTHR30472">
    <property type="entry name" value="FERRIC ENTEROBACTIN TRANSPORT SYSTEM PERMEASE PROTEIN"/>
    <property type="match status" value="1"/>
</dbReference>
<feature type="transmembrane region" description="Helical" evidence="8">
    <location>
        <begin position="278"/>
        <end position="300"/>
    </location>
</feature>
<proteinExistence type="inferred from homology"/>